<proteinExistence type="predicted"/>
<dbReference type="Gene3D" id="3.30.420.10">
    <property type="entry name" value="Ribonuclease H-like superfamily/Ribonuclease H"/>
    <property type="match status" value="1"/>
</dbReference>
<dbReference type="InterPro" id="IPR052338">
    <property type="entry name" value="Transposase_5"/>
</dbReference>
<dbReference type="InterPro" id="IPR036388">
    <property type="entry name" value="WH-like_DNA-bd_sf"/>
</dbReference>
<reference evidence="3" key="1">
    <citation type="journal article" date="2021" name="Cell">
        <title>Tracing the genetic footprints of vertebrate landing in non-teleost ray-finned fishes.</title>
        <authorList>
            <person name="Bi X."/>
            <person name="Wang K."/>
            <person name="Yang L."/>
            <person name="Pan H."/>
            <person name="Jiang H."/>
            <person name="Wei Q."/>
            <person name="Fang M."/>
            <person name="Yu H."/>
            <person name="Zhu C."/>
            <person name="Cai Y."/>
            <person name="He Y."/>
            <person name="Gan X."/>
            <person name="Zeng H."/>
            <person name="Yu D."/>
            <person name="Zhu Y."/>
            <person name="Jiang H."/>
            <person name="Qiu Q."/>
            <person name="Yang H."/>
            <person name="Zhang Y.E."/>
            <person name="Wang W."/>
            <person name="Zhu M."/>
            <person name="He S."/>
            <person name="Zhang G."/>
        </authorList>
    </citation>
    <scope>NUCLEOTIDE SEQUENCE</scope>
    <source>
        <strain evidence="3">Pddl_001</strain>
    </source>
</reference>
<protein>
    <submittedName>
        <fullName evidence="3">TCB1 transposase</fullName>
    </submittedName>
</protein>
<evidence type="ECO:0000259" key="1">
    <source>
        <dbReference type="Pfam" id="PF01498"/>
    </source>
</evidence>
<feature type="non-terminal residue" evidence="3">
    <location>
        <position position="341"/>
    </location>
</feature>
<keyword evidence="4" id="KW-1185">Reference proteome</keyword>
<sequence>MARLSTATRHKVVILHQQGLSQAEISRQTGVSRCAVQALLKKHKEMGNIEDCRRSGQLRKLTGADERHILLACLRNRKMPSNAISSELAENSGTLVHPFTVWRRLVRSGLHGRLAAKKSYVLRGNKAKLVNYAQKHRNWGAEKWKQVLWTDESKCEIFGYSRRQFVYRRAVERYTNECLQATVKHGGGSLQVWGCISANGVGDLVRINGLLNAEKYRQILIRHAIPSGRHLIGPKFILQHDNDPTHTAKVIKNYLHRKEEQGILEGMVWPPQSPDLNILKSVWDYMKREKQLRLPKSTEELWLVLHDVLANLPAEFLQKLCASVPSRIDAALKAKGGHTKY</sequence>
<accession>A0ABS2Y156</accession>
<dbReference type="Pfam" id="PF13384">
    <property type="entry name" value="HTH_23"/>
    <property type="match status" value="1"/>
</dbReference>
<feature type="domain" description="Tc1-like transposase DDE" evidence="2">
    <location>
        <begin position="147"/>
        <end position="301"/>
    </location>
</feature>
<dbReference type="Pfam" id="PF13358">
    <property type="entry name" value="DDE_3"/>
    <property type="match status" value="1"/>
</dbReference>
<feature type="domain" description="Transposase Tc1-like" evidence="1">
    <location>
        <begin position="67"/>
        <end position="138"/>
    </location>
</feature>
<name>A0ABS2Y156_POLSP</name>
<feature type="non-terminal residue" evidence="3">
    <location>
        <position position="1"/>
    </location>
</feature>
<evidence type="ECO:0000313" key="3">
    <source>
        <dbReference type="EMBL" id="MBN3280001.1"/>
    </source>
</evidence>
<dbReference type="InterPro" id="IPR036397">
    <property type="entry name" value="RNaseH_sf"/>
</dbReference>
<evidence type="ECO:0000313" key="4">
    <source>
        <dbReference type="Proteomes" id="UP001166093"/>
    </source>
</evidence>
<dbReference type="PANTHER" id="PTHR23022:SF135">
    <property type="entry name" value="SI:DKEY-77F5.3"/>
    <property type="match status" value="1"/>
</dbReference>
<dbReference type="SUPFAM" id="SSF46689">
    <property type="entry name" value="Homeodomain-like"/>
    <property type="match status" value="1"/>
</dbReference>
<dbReference type="Pfam" id="PF01498">
    <property type="entry name" value="HTH_Tnp_Tc3_2"/>
    <property type="match status" value="1"/>
</dbReference>
<organism evidence="3 4">
    <name type="scientific">Polyodon spathula</name>
    <name type="common">North American paddlefish</name>
    <name type="synonym">Squalus spathula</name>
    <dbReference type="NCBI Taxonomy" id="7913"/>
    <lineage>
        <taxon>Eukaryota</taxon>
        <taxon>Metazoa</taxon>
        <taxon>Chordata</taxon>
        <taxon>Craniata</taxon>
        <taxon>Vertebrata</taxon>
        <taxon>Euteleostomi</taxon>
        <taxon>Actinopterygii</taxon>
        <taxon>Chondrostei</taxon>
        <taxon>Acipenseriformes</taxon>
        <taxon>Polyodontidae</taxon>
        <taxon>Polyodon</taxon>
    </lineage>
</organism>
<evidence type="ECO:0000259" key="2">
    <source>
        <dbReference type="Pfam" id="PF13358"/>
    </source>
</evidence>
<gene>
    <name evidence="3" type="primary">Tcb1_229</name>
    <name evidence="3" type="ORF">GTO93_0012543</name>
</gene>
<dbReference type="InterPro" id="IPR002492">
    <property type="entry name" value="Transposase_Tc1-like"/>
</dbReference>
<comment type="caution">
    <text evidence="3">The sequence shown here is derived from an EMBL/GenBank/DDBJ whole genome shotgun (WGS) entry which is preliminary data.</text>
</comment>
<dbReference type="InterPro" id="IPR009057">
    <property type="entry name" value="Homeodomain-like_sf"/>
</dbReference>
<dbReference type="Proteomes" id="UP001166093">
    <property type="component" value="Unassembled WGS sequence"/>
</dbReference>
<dbReference type="InterPro" id="IPR038717">
    <property type="entry name" value="Tc1-like_DDE_dom"/>
</dbReference>
<dbReference type="PANTHER" id="PTHR23022">
    <property type="entry name" value="TRANSPOSABLE ELEMENT-RELATED"/>
    <property type="match status" value="1"/>
</dbReference>
<dbReference type="Gene3D" id="1.10.10.10">
    <property type="entry name" value="Winged helix-like DNA-binding domain superfamily/Winged helix DNA-binding domain"/>
    <property type="match status" value="1"/>
</dbReference>
<dbReference type="EMBL" id="JAAWVQ010094680">
    <property type="protein sequence ID" value="MBN3280001.1"/>
    <property type="molecule type" value="Genomic_DNA"/>
</dbReference>